<reference evidence="1" key="1">
    <citation type="submission" date="2018-02" db="EMBL/GenBank/DDBJ databases">
        <title>Rhizophora mucronata_Transcriptome.</title>
        <authorList>
            <person name="Meera S.P."/>
            <person name="Sreeshan A."/>
            <person name="Augustine A."/>
        </authorList>
    </citation>
    <scope>NUCLEOTIDE SEQUENCE</scope>
    <source>
        <tissue evidence="1">Leaf</tissue>
    </source>
</reference>
<dbReference type="AlphaFoldDB" id="A0A2P2NNF9"/>
<evidence type="ECO:0000313" key="1">
    <source>
        <dbReference type="EMBL" id="MBX43991.1"/>
    </source>
</evidence>
<name>A0A2P2NNF9_RHIMU</name>
<accession>A0A2P2NNF9</accession>
<protein>
    <submittedName>
        <fullName evidence="1">Uncharacterized protein</fullName>
    </submittedName>
</protein>
<sequence length="53" mass="6862">MRRLWYYVKKCKHLPYSYYLFFSHRRYQFVSVNSRWALSTSSWTKHFMNQREF</sequence>
<organism evidence="1">
    <name type="scientific">Rhizophora mucronata</name>
    <name type="common">Asiatic mangrove</name>
    <dbReference type="NCBI Taxonomy" id="61149"/>
    <lineage>
        <taxon>Eukaryota</taxon>
        <taxon>Viridiplantae</taxon>
        <taxon>Streptophyta</taxon>
        <taxon>Embryophyta</taxon>
        <taxon>Tracheophyta</taxon>
        <taxon>Spermatophyta</taxon>
        <taxon>Magnoliopsida</taxon>
        <taxon>eudicotyledons</taxon>
        <taxon>Gunneridae</taxon>
        <taxon>Pentapetalae</taxon>
        <taxon>rosids</taxon>
        <taxon>fabids</taxon>
        <taxon>Malpighiales</taxon>
        <taxon>Rhizophoraceae</taxon>
        <taxon>Rhizophora</taxon>
    </lineage>
</organism>
<proteinExistence type="predicted"/>
<dbReference type="EMBL" id="GGEC01063507">
    <property type="protein sequence ID" value="MBX43991.1"/>
    <property type="molecule type" value="Transcribed_RNA"/>
</dbReference>